<sequence length="490" mass="54945">MDFTEIYKQTASLVAFSPGAHFIATGAQDRLIVRRADSFQIARRWTVEPAKEPVKSASAKRDTSGSVNPTVSTKAAAQSYWITHIGWACDSEYIFAACARQGSVHVFKLQDEEWSCRIDTGVEGLVKVEWAPDGRSILCYSEWGLRITIWSLVTGQSVYIQYPLHPDRGHAFRADGRYFVVAERVKSKDMLGVYDVADAFKSVRHFQLPTSSLASLAISPTGNYIAVWEGPLEYKLHVLTLVGTLLKTFSPDPDPGYGIRQVKWHPTGLYLAVGGWDDRIHIIDSLTWLDVCHLDISPKIPAGVTVWREPSRWLEATDGRGFISYERLKGPHTVASVRPDLTRPPPKSGVVQLEWNQSGSLLLVRAENMNQALLLYRFPSPADNESTAFRPRLETVIINARPIVQARWNPVRKGMLAFCTGQRSLYTWSDEWTGEGVHDAVESEPEDMVECIGVPAQKFELRDLRWAPDGKGMTLLDRDTFCCAFEVEGE</sequence>
<name>A0A0D7AH14_9AGAR</name>
<dbReference type="PANTHER" id="PTHR16220:SF0">
    <property type="entry name" value="WD REPEAT-CONTAINING PROTEIN WRAP73"/>
    <property type="match status" value="1"/>
</dbReference>
<dbReference type="InterPro" id="IPR015943">
    <property type="entry name" value="WD40/YVTN_repeat-like_dom_sf"/>
</dbReference>
<gene>
    <name evidence="1" type="ORF">FISHEDRAFT_39251</name>
</gene>
<dbReference type="InterPro" id="IPR001680">
    <property type="entry name" value="WD40_rpt"/>
</dbReference>
<dbReference type="GO" id="GO:0005815">
    <property type="term" value="C:microtubule organizing center"/>
    <property type="evidence" value="ECO:0007669"/>
    <property type="project" value="TreeGrafter"/>
</dbReference>
<dbReference type="Proteomes" id="UP000054144">
    <property type="component" value="Unassembled WGS sequence"/>
</dbReference>
<dbReference type="EMBL" id="KN881675">
    <property type="protein sequence ID" value="KIY50586.1"/>
    <property type="molecule type" value="Genomic_DNA"/>
</dbReference>
<evidence type="ECO:0000313" key="2">
    <source>
        <dbReference type="Proteomes" id="UP000054144"/>
    </source>
</evidence>
<dbReference type="SUPFAM" id="SSF82171">
    <property type="entry name" value="DPP6 N-terminal domain-like"/>
    <property type="match status" value="1"/>
</dbReference>
<dbReference type="Pfam" id="PF00400">
    <property type="entry name" value="WD40"/>
    <property type="match status" value="1"/>
</dbReference>
<accession>A0A0D7AH14</accession>
<dbReference type="InterPro" id="IPR052778">
    <property type="entry name" value="Centrosome-WD_assoc"/>
</dbReference>
<organism evidence="1 2">
    <name type="scientific">Fistulina hepatica ATCC 64428</name>
    <dbReference type="NCBI Taxonomy" id="1128425"/>
    <lineage>
        <taxon>Eukaryota</taxon>
        <taxon>Fungi</taxon>
        <taxon>Dikarya</taxon>
        <taxon>Basidiomycota</taxon>
        <taxon>Agaricomycotina</taxon>
        <taxon>Agaricomycetes</taxon>
        <taxon>Agaricomycetidae</taxon>
        <taxon>Agaricales</taxon>
        <taxon>Fistulinaceae</taxon>
        <taxon>Fistulina</taxon>
    </lineage>
</organism>
<dbReference type="GO" id="GO:1990811">
    <property type="term" value="C:MWP complex"/>
    <property type="evidence" value="ECO:0007669"/>
    <property type="project" value="TreeGrafter"/>
</dbReference>
<reference evidence="1 2" key="1">
    <citation type="journal article" date="2015" name="Fungal Genet. Biol.">
        <title>Evolution of novel wood decay mechanisms in Agaricales revealed by the genome sequences of Fistulina hepatica and Cylindrobasidium torrendii.</title>
        <authorList>
            <person name="Floudas D."/>
            <person name="Held B.W."/>
            <person name="Riley R."/>
            <person name="Nagy L.G."/>
            <person name="Koehler G."/>
            <person name="Ransdell A.S."/>
            <person name="Younus H."/>
            <person name="Chow J."/>
            <person name="Chiniquy J."/>
            <person name="Lipzen A."/>
            <person name="Tritt A."/>
            <person name="Sun H."/>
            <person name="Haridas S."/>
            <person name="LaButti K."/>
            <person name="Ohm R.A."/>
            <person name="Kues U."/>
            <person name="Blanchette R.A."/>
            <person name="Grigoriev I.V."/>
            <person name="Minto R.E."/>
            <person name="Hibbett D.S."/>
        </authorList>
    </citation>
    <scope>NUCLEOTIDE SEQUENCE [LARGE SCALE GENOMIC DNA]</scope>
    <source>
        <strain evidence="1 2">ATCC 64428</strain>
    </source>
</reference>
<dbReference type="AlphaFoldDB" id="A0A0D7AH14"/>
<dbReference type="GO" id="GO:1990810">
    <property type="term" value="P:microtubule anchoring at mitotic spindle pole body"/>
    <property type="evidence" value="ECO:0007669"/>
    <property type="project" value="TreeGrafter"/>
</dbReference>
<dbReference type="OrthoDB" id="308690at2759"/>
<evidence type="ECO:0000313" key="1">
    <source>
        <dbReference type="EMBL" id="KIY50586.1"/>
    </source>
</evidence>
<dbReference type="SMART" id="SM00320">
    <property type="entry name" value="WD40"/>
    <property type="match status" value="3"/>
</dbReference>
<proteinExistence type="predicted"/>
<keyword evidence="2" id="KW-1185">Reference proteome</keyword>
<protein>
    <submittedName>
        <fullName evidence="1">WD repeat-containing protein 8</fullName>
    </submittedName>
</protein>
<dbReference type="Gene3D" id="2.130.10.10">
    <property type="entry name" value="YVTN repeat-like/Quinoprotein amine dehydrogenase"/>
    <property type="match status" value="2"/>
</dbReference>
<dbReference type="PANTHER" id="PTHR16220">
    <property type="entry name" value="WD REPEAT PROTEIN 8-RELATED"/>
    <property type="match status" value="1"/>
</dbReference>